<reference evidence="3" key="1">
    <citation type="journal article" date="2018" name="DNA Res.">
        <title>Multiple hybrid de novo genome assembly of finger millet, an orphan allotetraploid crop.</title>
        <authorList>
            <person name="Hatakeyama M."/>
            <person name="Aluri S."/>
            <person name="Balachadran M.T."/>
            <person name="Sivarajan S.R."/>
            <person name="Patrignani A."/>
            <person name="Gruter S."/>
            <person name="Poveda L."/>
            <person name="Shimizu-Inatsugi R."/>
            <person name="Baeten J."/>
            <person name="Francoijs K.J."/>
            <person name="Nataraja K.N."/>
            <person name="Reddy Y.A.N."/>
            <person name="Phadnis S."/>
            <person name="Ravikumar R.L."/>
            <person name="Schlapbach R."/>
            <person name="Sreeman S.M."/>
            <person name="Shimizu K.K."/>
        </authorList>
    </citation>
    <scope>NUCLEOTIDE SEQUENCE</scope>
</reference>
<dbReference type="InterPro" id="IPR029021">
    <property type="entry name" value="Prot-tyrosine_phosphatase-like"/>
</dbReference>
<keyword evidence="4" id="KW-1185">Reference proteome</keyword>
<dbReference type="GO" id="GO:0005634">
    <property type="term" value="C:nucleus"/>
    <property type="evidence" value="ECO:0007669"/>
    <property type="project" value="TreeGrafter"/>
</dbReference>
<dbReference type="SUPFAM" id="SSF52799">
    <property type="entry name" value="(Phosphotyrosine protein) phosphatases II"/>
    <property type="match status" value="1"/>
</dbReference>
<dbReference type="SMART" id="SM00195">
    <property type="entry name" value="DSPc"/>
    <property type="match status" value="1"/>
</dbReference>
<dbReference type="GO" id="GO:0009734">
    <property type="term" value="P:auxin-activated signaling pathway"/>
    <property type="evidence" value="ECO:0007669"/>
    <property type="project" value="InterPro"/>
</dbReference>
<dbReference type="PANTHER" id="PTHR47244">
    <property type="entry name" value="PROTEIN-TYROSINE-PHOSPHATASE IBR5"/>
    <property type="match status" value="1"/>
</dbReference>
<proteinExistence type="predicted"/>
<comment type="caution">
    <text evidence="3">The sequence shown here is derived from an EMBL/GenBank/DDBJ whole genome shotgun (WGS) entry which is preliminary data.</text>
</comment>
<feature type="region of interest" description="Disordered" evidence="1">
    <location>
        <begin position="276"/>
        <end position="300"/>
    </location>
</feature>
<protein>
    <recommendedName>
        <fullName evidence="2">Tyrosine-protein phosphatase domain-containing protein</fullName>
    </recommendedName>
</protein>
<dbReference type="EMBL" id="BQKI01000001">
    <property type="protein sequence ID" value="GJM86665.1"/>
    <property type="molecule type" value="Genomic_DNA"/>
</dbReference>
<gene>
    <name evidence="3" type="primary">ga02545</name>
    <name evidence="3" type="ORF">PR202_ga02545</name>
</gene>
<feature type="domain" description="Tyrosine-protein phosphatase" evidence="2">
    <location>
        <begin position="124"/>
        <end position="214"/>
    </location>
</feature>
<feature type="compositionally biased region" description="Polar residues" evidence="1">
    <location>
        <begin position="277"/>
        <end position="294"/>
    </location>
</feature>
<dbReference type="GO" id="GO:0009738">
    <property type="term" value="P:abscisic acid-activated signaling pathway"/>
    <property type="evidence" value="ECO:0007669"/>
    <property type="project" value="InterPro"/>
</dbReference>
<sequence>MRPSAEAVAGGACPGEAQQGRFPDEVIKDSLFLWRPAYAFLCPPMGPALACLFFGLQTHLAISRLRSLARQRKGEEAGDGERENPCGICGHYHKYEEGEVCGECGHRLKPGDGEGAPGEHESAFPTEVLKDFLNLGSYSQASRSEVLKTLGMSHILNVRDFDARSSQSAAFAAAFLMKSKGWRLAQCFQWVKDRRPQVQLSEASQHELLEYEQKLFGPGAQYMVPTESFASLGFGFARRADDIQAPAFNQTPSIFERVNPNNVPANFTFGAEKTMGVNPQENNTKGAVNPTSADNLMDRS</sequence>
<dbReference type="PANTHER" id="PTHR47244:SF2">
    <property type="entry name" value="OS02G0720300 PROTEIN"/>
    <property type="match status" value="1"/>
</dbReference>
<accession>A0AAV5BLV2</accession>
<evidence type="ECO:0000313" key="3">
    <source>
        <dbReference type="EMBL" id="GJM86665.1"/>
    </source>
</evidence>
<dbReference type="InterPro" id="IPR020422">
    <property type="entry name" value="TYR_PHOSPHATASE_DUAL_dom"/>
</dbReference>
<evidence type="ECO:0000259" key="2">
    <source>
        <dbReference type="SMART" id="SM00195"/>
    </source>
</evidence>
<organism evidence="3 4">
    <name type="scientific">Eleusine coracana subsp. coracana</name>
    <dbReference type="NCBI Taxonomy" id="191504"/>
    <lineage>
        <taxon>Eukaryota</taxon>
        <taxon>Viridiplantae</taxon>
        <taxon>Streptophyta</taxon>
        <taxon>Embryophyta</taxon>
        <taxon>Tracheophyta</taxon>
        <taxon>Spermatophyta</taxon>
        <taxon>Magnoliopsida</taxon>
        <taxon>Liliopsida</taxon>
        <taxon>Poales</taxon>
        <taxon>Poaceae</taxon>
        <taxon>PACMAD clade</taxon>
        <taxon>Chloridoideae</taxon>
        <taxon>Cynodonteae</taxon>
        <taxon>Eleusininae</taxon>
        <taxon>Eleusine</taxon>
    </lineage>
</organism>
<dbReference type="Proteomes" id="UP001054889">
    <property type="component" value="Unassembled WGS sequence"/>
</dbReference>
<dbReference type="InterPro" id="IPR044212">
    <property type="entry name" value="IBR5-like"/>
</dbReference>
<name>A0AAV5BLV2_ELECO</name>
<dbReference type="AlphaFoldDB" id="A0AAV5BLV2"/>
<dbReference type="Gene3D" id="3.90.190.10">
    <property type="entry name" value="Protein tyrosine phosphatase superfamily"/>
    <property type="match status" value="1"/>
</dbReference>
<evidence type="ECO:0000256" key="1">
    <source>
        <dbReference type="SAM" id="MobiDB-lite"/>
    </source>
</evidence>
<evidence type="ECO:0000313" key="4">
    <source>
        <dbReference type="Proteomes" id="UP001054889"/>
    </source>
</evidence>
<dbReference type="GO" id="GO:0033549">
    <property type="term" value="F:MAP kinase phosphatase activity"/>
    <property type="evidence" value="ECO:0007669"/>
    <property type="project" value="InterPro"/>
</dbReference>
<reference evidence="3" key="2">
    <citation type="submission" date="2021-12" db="EMBL/GenBank/DDBJ databases">
        <title>Resequencing data analysis of finger millet.</title>
        <authorList>
            <person name="Hatakeyama M."/>
            <person name="Aluri S."/>
            <person name="Balachadran M.T."/>
            <person name="Sivarajan S.R."/>
            <person name="Poveda L."/>
            <person name="Shimizu-Inatsugi R."/>
            <person name="Schlapbach R."/>
            <person name="Sreeman S.M."/>
            <person name="Shimizu K.K."/>
        </authorList>
    </citation>
    <scope>NUCLEOTIDE SEQUENCE</scope>
</reference>